<dbReference type="GO" id="GO:0043565">
    <property type="term" value="F:sequence-specific DNA binding"/>
    <property type="evidence" value="ECO:0007669"/>
    <property type="project" value="InterPro"/>
</dbReference>
<evidence type="ECO:0000259" key="1">
    <source>
        <dbReference type="PROSITE" id="PS01124"/>
    </source>
</evidence>
<dbReference type="KEGG" id="rtn:A6122_2210"/>
<dbReference type="InterPro" id="IPR018060">
    <property type="entry name" value="HTH_AraC"/>
</dbReference>
<dbReference type="PATRIC" id="fig|33888.3.peg.2458"/>
<accession>A0A160KUK1</accession>
<name>A0A160KUK1_9MICO</name>
<keyword evidence="3" id="KW-1185">Reference proteome</keyword>
<reference evidence="2 3" key="1">
    <citation type="submission" date="2016-05" db="EMBL/GenBank/DDBJ databases">
        <title>Complete genome sequence of Rathayibacter tritici NCPPB 1953.</title>
        <authorList>
            <person name="Park J."/>
            <person name="Lee H.-H."/>
            <person name="Lee S.-W."/>
            <person name="Seo Y.-S."/>
        </authorList>
    </citation>
    <scope>NUCLEOTIDE SEQUENCE [LARGE SCALE GENOMIC DNA]</scope>
    <source>
        <strain evidence="2 3">NCPPB 1953</strain>
    </source>
</reference>
<dbReference type="Gene3D" id="1.10.10.60">
    <property type="entry name" value="Homeodomain-like"/>
    <property type="match status" value="1"/>
</dbReference>
<proteinExistence type="predicted"/>
<protein>
    <recommendedName>
        <fullName evidence="1">HTH araC/xylS-type domain-containing protein</fullName>
    </recommendedName>
</protein>
<evidence type="ECO:0000313" key="3">
    <source>
        <dbReference type="Proteomes" id="UP000077071"/>
    </source>
</evidence>
<feature type="domain" description="HTH araC/xylS-type" evidence="1">
    <location>
        <begin position="199"/>
        <end position="298"/>
    </location>
</feature>
<organism evidence="2 3">
    <name type="scientific">Rathayibacter tritici</name>
    <dbReference type="NCBI Taxonomy" id="33888"/>
    <lineage>
        <taxon>Bacteria</taxon>
        <taxon>Bacillati</taxon>
        <taxon>Actinomycetota</taxon>
        <taxon>Actinomycetes</taxon>
        <taxon>Micrococcales</taxon>
        <taxon>Microbacteriaceae</taxon>
        <taxon>Rathayibacter</taxon>
    </lineage>
</organism>
<evidence type="ECO:0000313" key="2">
    <source>
        <dbReference type="EMBL" id="AND17333.1"/>
    </source>
</evidence>
<dbReference type="PROSITE" id="PS01124">
    <property type="entry name" value="HTH_ARAC_FAMILY_2"/>
    <property type="match status" value="1"/>
</dbReference>
<sequence>MLRRPGETDSIDRRVAVQGESAKRWLAALGYEVTSDSPRVRAGGDVIRSQSFAVGRLWHDASRLTRRGGGGGSAISLVVEGRIRATRGTTTIEVGQGEAFLDALDGETCIEVEHSVGSIELRVNESFPQRYGVAPIEGLQALGADLASLPWLLSLANAMLASREDGGATTWPFTRTALENLVAAVMVEANEPPPTTITDRALAEIRRSCTDPTFDVAALAASQSITSRWLQAAFAARDLTPRQVIRRERLRTARCLLEAHPGIALDDAAGRAGFPSARALREALRADGVPVPRTLAPIGLRDRGA</sequence>
<dbReference type="Proteomes" id="UP000077071">
    <property type="component" value="Chromosome"/>
</dbReference>
<dbReference type="GO" id="GO:0003700">
    <property type="term" value="F:DNA-binding transcription factor activity"/>
    <property type="evidence" value="ECO:0007669"/>
    <property type="project" value="InterPro"/>
</dbReference>
<dbReference type="AlphaFoldDB" id="A0A160KUK1"/>
<gene>
    <name evidence="2" type="ORF">A6122_2210</name>
</gene>
<dbReference type="EMBL" id="CP015515">
    <property type="protein sequence ID" value="AND17333.1"/>
    <property type="molecule type" value="Genomic_DNA"/>
</dbReference>